<dbReference type="PANTHER" id="PTHR43854:SF1">
    <property type="entry name" value="INDOLEPYRUVATE OXIDOREDUCTASE SUBUNIT IORB"/>
    <property type="match status" value="1"/>
</dbReference>
<name>A0A1V5T413_9BACT</name>
<accession>A0A1V5T413</accession>
<gene>
    <name evidence="3" type="ORF">BWY41_00150</name>
</gene>
<dbReference type="SUPFAM" id="SSF53323">
    <property type="entry name" value="Pyruvate-ferredoxin oxidoreductase, PFOR, domain III"/>
    <property type="match status" value="1"/>
</dbReference>
<dbReference type="Proteomes" id="UP000485569">
    <property type="component" value="Unassembled WGS sequence"/>
</dbReference>
<protein>
    <submittedName>
        <fullName evidence="3">Indolepyruvate oxidoreductase subunit beta</fullName>
    </submittedName>
</protein>
<evidence type="ECO:0000256" key="1">
    <source>
        <dbReference type="ARBA" id="ARBA00023002"/>
    </source>
</evidence>
<evidence type="ECO:0000313" key="3">
    <source>
        <dbReference type="EMBL" id="OQA61364.1"/>
    </source>
</evidence>
<keyword evidence="1" id="KW-0560">Oxidoreductase</keyword>
<dbReference type="Gene3D" id="3.40.920.10">
    <property type="entry name" value="Pyruvate-ferredoxin oxidoreductase, PFOR, domain III"/>
    <property type="match status" value="1"/>
</dbReference>
<evidence type="ECO:0000259" key="2">
    <source>
        <dbReference type="Pfam" id="PF01558"/>
    </source>
</evidence>
<organism evidence="3">
    <name type="scientific">Candidatus Atribacter allofermentans</name>
    <dbReference type="NCBI Taxonomy" id="1852833"/>
    <lineage>
        <taxon>Bacteria</taxon>
        <taxon>Pseudomonadati</taxon>
        <taxon>Atribacterota</taxon>
        <taxon>Atribacteria</taxon>
        <taxon>Atribacterales</taxon>
        <taxon>Atribacteraceae</taxon>
        <taxon>Atribacter</taxon>
    </lineage>
</organism>
<proteinExistence type="predicted"/>
<comment type="caution">
    <text evidence="3">The sequence shown here is derived from an EMBL/GenBank/DDBJ whole genome shotgun (WGS) entry which is preliminary data.</text>
</comment>
<feature type="domain" description="Pyruvate/ketoisovalerate oxidoreductase catalytic" evidence="2">
    <location>
        <begin position="12"/>
        <end position="188"/>
    </location>
</feature>
<dbReference type="InterPro" id="IPR052198">
    <property type="entry name" value="IorB_Oxidoreductase"/>
</dbReference>
<reference evidence="3" key="1">
    <citation type="submission" date="2017-02" db="EMBL/GenBank/DDBJ databases">
        <title>Delving into the versatile metabolic prowess of the omnipresent phylum Bacteroidetes.</title>
        <authorList>
            <person name="Nobu M.K."/>
            <person name="Mei R."/>
            <person name="Narihiro T."/>
            <person name="Kuroda K."/>
            <person name="Liu W.-T."/>
        </authorList>
    </citation>
    <scope>NUCLEOTIDE SEQUENCE</scope>
    <source>
        <strain evidence="3">ADurb.Bin276</strain>
    </source>
</reference>
<dbReference type="EMBL" id="MWBQ01000019">
    <property type="protein sequence ID" value="OQA61364.1"/>
    <property type="molecule type" value="Genomic_DNA"/>
</dbReference>
<dbReference type="Pfam" id="PF01558">
    <property type="entry name" value="POR"/>
    <property type="match status" value="1"/>
</dbReference>
<dbReference type="PANTHER" id="PTHR43854">
    <property type="entry name" value="INDOLEPYRUVATE OXIDOREDUCTASE SUBUNIT IORB"/>
    <property type="match status" value="1"/>
</dbReference>
<dbReference type="AlphaFoldDB" id="A0A1V5T413"/>
<dbReference type="InterPro" id="IPR002869">
    <property type="entry name" value="Pyrv_flavodox_OxRed_cen"/>
</dbReference>
<sequence length="194" mass="21525">MKFGGIVIVGIGGTGVLKASEILSRFLLYQGFDVRQSEVHGMAQRGGSVITHLKYGEKVYSPLLGKGEAQFMIATEEVEALRYSEFLSSDATIIINTWRLNPVGTKPDPYTGFSARLLREKGIPVYEIDAISIAESLQNSRVANSVLIGAFSKIFNFDNENIWEEVIKETFPQKLFDINLTAFLKGRESIAKIN</sequence>
<dbReference type="GO" id="GO:0016903">
    <property type="term" value="F:oxidoreductase activity, acting on the aldehyde or oxo group of donors"/>
    <property type="evidence" value="ECO:0007669"/>
    <property type="project" value="InterPro"/>
</dbReference>
<dbReference type="InterPro" id="IPR019752">
    <property type="entry name" value="Pyrv/ketoisovalerate_OxRed_cat"/>
</dbReference>
<keyword evidence="3" id="KW-0670">Pyruvate</keyword>